<dbReference type="Proteomes" id="UP000014500">
    <property type="component" value="Unassembled WGS sequence"/>
</dbReference>
<dbReference type="UniPathway" id="UPA00074">
    <property type="reaction ID" value="UER00130"/>
</dbReference>
<keyword evidence="11" id="KW-0511">Multifunctional enzyme</keyword>
<evidence type="ECO:0000256" key="6">
    <source>
        <dbReference type="ARBA" id="ARBA00022741"/>
    </source>
</evidence>
<evidence type="ECO:0000313" key="13">
    <source>
        <dbReference type="EnsemblMetazoa" id="SMAR000022-PA"/>
    </source>
</evidence>
<dbReference type="STRING" id="126957.T1IGS4"/>
<evidence type="ECO:0000256" key="5">
    <source>
        <dbReference type="ARBA" id="ARBA00022598"/>
    </source>
</evidence>
<comment type="pathway">
    <text evidence="1">Purine metabolism; IMP biosynthesis via de novo pathway; 5-amino-1-(5-phospho-D-ribosyl)imidazole-4-carboxamide from 5-amino-1-(5-phospho-D-ribosyl)imidazole-4-carboxylate: step 1/2.</text>
</comment>
<comment type="similarity">
    <text evidence="3">In the C-terminal section; belongs to the AIR carboxylase family. Class II subfamily.</text>
</comment>
<dbReference type="GO" id="GO:0005524">
    <property type="term" value="F:ATP binding"/>
    <property type="evidence" value="ECO:0007669"/>
    <property type="project" value="UniProtKB-KW"/>
</dbReference>
<proteinExistence type="inferred from homology"/>
<keyword evidence="9" id="KW-0067">ATP-binding</keyword>
<keyword evidence="10" id="KW-0456">Lyase</keyword>
<dbReference type="InterPro" id="IPR028923">
    <property type="entry name" value="SAICAR_synt/ADE2_N"/>
</dbReference>
<evidence type="ECO:0000256" key="8">
    <source>
        <dbReference type="ARBA" id="ARBA00022793"/>
    </source>
</evidence>
<dbReference type="GO" id="GO:0005829">
    <property type="term" value="C:cytosol"/>
    <property type="evidence" value="ECO:0007669"/>
    <property type="project" value="TreeGrafter"/>
</dbReference>
<dbReference type="FunFam" id="3.40.50.1970:FF:000006">
    <property type="entry name" value="Probable multifunctional protein ADE2"/>
    <property type="match status" value="1"/>
</dbReference>
<dbReference type="HAMAP" id="MF_02045">
    <property type="entry name" value="PurE_classII"/>
    <property type="match status" value="1"/>
</dbReference>
<dbReference type="PhylomeDB" id="T1IGS4"/>
<dbReference type="FunFam" id="3.30.200.20:FF:000183">
    <property type="entry name" value="Probable multifunctional protein ADE2"/>
    <property type="match status" value="1"/>
</dbReference>
<organism evidence="13 14">
    <name type="scientific">Strigamia maritima</name>
    <name type="common">European centipede</name>
    <name type="synonym">Geophilus maritimus</name>
    <dbReference type="NCBI Taxonomy" id="126957"/>
    <lineage>
        <taxon>Eukaryota</taxon>
        <taxon>Metazoa</taxon>
        <taxon>Ecdysozoa</taxon>
        <taxon>Arthropoda</taxon>
        <taxon>Myriapoda</taxon>
        <taxon>Chilopoda</taxon>
        <taxon>Pleurostigmophora</taxon>
        <taxon>Geophilomorpha</taxon>
        <taxon>Linotaeniidae</taxon>
        <taxon>Strigamia</taxon>
    </lineage>
</organism>
<dbReference type="OMA" id="ILAMSDH"/>
<dbReference type="PANTHER" id="PTHR43599:SF3">
    <property type="entry name" value="SI:DKEY-6E2.2"/>
    <property type="match status" value="1"/>
</dbReference>
<dbReference type="SMART" id="SM01001">
    <property type="entry name" value="AIRC"/>
    <property type="match status" value="1"/>
</dbReference>
<dbReference type="Pfam" id="PF01259">
    <property type="entry name" value="SAICAR_synt"/>
    <property type="match status" value="1"/>
</dbReference>
<evidence type="ECO:0000256" key="4">
    <source>
        <dbReference type="ARBA" id="ARBA00011020"/>
    </source>
</evidence>
<dbReference type="InterPro" id="IPR050089">
    <property type="entry name" value="SAICAR_synthetase"/>
</dbReference>
<keyword evidence="6" id="KW-0547">Nucleotide-binding</keyword>
<accession>T1IGS4</accession>
<dbReference type="PROSITE" id="PS01058">
    <property type="entry name" value="SAICAR_SYNTHETASE_2"/>
    <property type="match status" value="1"/>
</dbReference>
<dbReference type="HOGENOM" id="CLU_061495_1_0_1"/>
<evidence type="ECO:0000259" key="12">
    <source>
        <dbReference type="SMART" id="SM01001"/>
    </source>
</evidence>
<dbReference type="SUPFAM" id="SSF52255">
    <property type="entry name" value="N5-CAIR mutase (phosphoribosylaminoimidazole carboxylase, PurE)"/>
    <property type="match status" value="1"/>
</dbReference>
<evidence type="ECO:0000256" key="10">
    <source>
        <dbReference type="ARBA" id="ARBA00023239"/>
    </source>
</evidence>
<evidence type="ECO:0000256" key="7">
    <source>
        <dbReference type="ARBA" id="ARBA00022755"/>
    </source>
</evidence>
<protein>
    <recommendedName>
        <fullName evidence="12">PurE domain-containing protein</fullName>
    </recommendedName>
</protein>
<dbReference type="Gene3D" id="3.30.470.20">
    <property type="entry name" value="ATP-grasp fold, B domain"/>
    <property type="match status" value="1"/>
</dbReference>
<keyword evidence="5" id="KW-0436">Ligase</keyword>
<evidence type="ECO:0000256" key="11">
    <source>
        <dbReference type="ARBA" id="ARBA00023268"/>
    </source>
</evidence>
<keyword evidence="7" id="KW-0658">Purine biosynthesis</keyword>
<keyword evidence="8" id="KW-0210">Decarboxylase</keyword>
<dbReference type="SUPFAM" id="SSF56104">
    <property type="entry name" value="SAICAR synthase-like"/>
    <property type="match status" value="1"/>
</dbReference>
<dbReference type="eggNOG" id="KOG2835">
    <property type="taxonomic scope" value="Eukaryota"/>
</dbReference>
<dbReference type="InterPro" id="IPR018236">
    <property type="entry name" value="SAICAR_synthetase_CS"/>
</dbReference>
<dbReference type="GO" id="GO:0004639">
    <property type="term" value="F:phosphoribosylaminoimidazolesuccinocarboxamide synthase activity"/>
    <property type="evidence" value="ECO:0007669"/>
    <property type="project" value="InterPro"/>
</dbReference>
<keyword evidence="14" id="KW-1185">Reference proteome</keyword>
<reference evidence="13" key="2">
    <citation type="submission" date="2015-02" db="UniProtKB">
        <authorList>
            <consortium name="EnsemblMetazoa"/>
        </authorList>
    </citation>
    <scope>IDENTIFICATION</scope>
</reference>
<evidence type="ECO:0000256" key="1">
    <source>
        <dbReference type="ARBA" id="ARBA00004672"/>
    </source>
</evidence>
<dbReference type="Gene3D" id="3.40.50.1970">
    <property type="match status" value="1"/>
</dbReference>
<dbReference type="Pfam" id="PF00731">
    <property type="entry name" value="AIRC"/>
    <property type="match status" value="1"/>
</dbReference>
<evidence type="ECO:0000256" key="3">
    <source>
        <dbReference type="ARBA" id="ARBA00010478"/>
    </source>
</evidence>
<feature type="domain" description="PurE" evidence="12">
    <location>
        <begin position="270"/>
        <end position="417"/>
    </location>
</feature>
<dbReference type="GO" id="GO:0016831">
    <property type="term" value="F:carboxy-lyase activity"/>
    <property type="evidence" value="ECO:0007669"/>
    <property type="project" value="UniProtKB-KW"/>
</dbReference>
<dbReference type="HAMAP" id="MF_00137">
    <property type="entry name" value="SAICAR_synth"/>
    <property type="match status" value="1"/>
</dbReference>
<dbReference type="AlphaFoldDB" id="T1IGS4"/>
<comment type="pathway">
    <text evidence="2">Purine metabolism; IMP biosynthesis via de novo pathway; 5-amino-1-(5-phospho-D-ribosyl)imidazole-4-carboxylate from 5-amino-1-(5-phospho-D-ribosyl)imidazole (carboxylase route): step 1/1.</text>
</comment>
<dbReference type="EMBL" id="AFFK01012710">
    <property type="status" value="NOT_ANNOTATED_CDS"/>
    <property type="molecule type" value="Genomic_DNA"/>
</dbReference>
<comment type="similarity">
    <text evidence="4">In the N-terminal section; belongs to the SAICAR synthetase family.</text>
</comment>
<dbReference type="InterPro" id="IPR000031">
    <property type="entry name" value="PurE_dom"/>
</dbReference>
<dbReference type="GO" id="GO:0006189">
    <property type="term" value="P:'de novo' IMP biosynthetic process"/>
    <property type="evidence" value="ECO:0007669"/>
    <property type="project" value="UniProtKB-UniPathway"/>
</dbReference>
<dbReference type="EnsemblMetazoa" id="SMAR000022-RA">
    <property type="protein sequence ID" value="SMAR000022-PA"/>
    <property type="gene ID" value="SMAR000022"/>
</dbReference>
<dbReference type="Gene3D" id="3.30.200.20">
    <property type="entry name" value="Phosphorylase Kinase, domain 1"/>
    <property type="match status" value="1"/>
</dbReference>
<dbReference type="InterPro" id="IPR033626">
    <property type="entry name" value="PurE_classII"/>
</dbReference>
<dbReference type="CDD" id="cd01416">
    <property type="entry name" value="SAICAR_synt_Ade5"/>
    <property type="match status" value="1"/>
</dbReference>
<dbReference type="PANTHER" id="PTHR43599">
    <property type="entry name" value="MULTIFUNCTIONAL PROTEIN ADE2"/>
    <property type="match status" value="1"/>
</dbReference>
<reference evidence="14" key="1">
    <citation type="submission" date="2011-05" db="EMBL/GenBank/DDBJ databases">
        <authorList>
            <person name="Richards S.R."/>
            <person name="Qu J."/>
            <person name="Jiang H."/>
            <person name="Jhangiani S.N."/>
            <person name="Agravi P."/>
            <person name="Goodspeed R."/>
            <person name="Gross S."/>
            <person name="Mandapat C."/>
            <person name="Jackson L."/>
            <person name="Mathew T."/>
            <person name="Pu L."/>
            <person name="Thornton R."/>
            <person name="Saada N."/>
            <person name="Wilczek-Boney K.B."/>
            <person name="Lee S."/>
            <person name="Kovar C."/>
            <person name="Wu Y."/>
            <person name="Scherer S.E."/>
            <person name="Worley K.C."/>
            <person name="Muzny D.M."/>
            <person name="Gibbs R."/>
        </authorList>
    </citation>
    <scope>NUCLEOTIDE SEQUENCE</scope>
    <source>
        <strain evidence="14">Brora</strain>
    </source>
</reference>
<name>T1IGS4_STRMM</name>
<evidence type="ECO:0000256" key="9">
    <source>
        <dbReference type="ARBA" id="ARBA00022840"/>
    </source>
</evidence>
<evidence type="ECO:0000256" key="2">
    <source>
        <dbReference type="ARBA" id="ARBA00004747"/>
    </source>
</evidence>
<evidence type="ECO:0000313" key="14">
    <source>
        <dbReference type="Proteomes" id="UP000014500"/>
    </source>
</evidence>
<sequence length="428" mass="47653">MSSQAQLSSDVKIGKLIIEGKTKIVYEIIDSPGHVLVKSKDRITAGDGVRAHDLEGKAAIANLTNARIFKYLSDIGVNTHFIKQVSDTEFIAKECAMIPIEWVSRRIATGSFLKRNPGVPEGYRFAPIKQETFYKDDINHDPQWTVEQLTSAKLEIGGVVIESDEIEYITHVSKCVFEILERFWAHQDCVLVDMKIEFGVDVKTKEFLLADVIDSDSWRLWPHGDKRLMKDKQVYRDLKEVTSEDLQKVKSNFAWIAEKLNAMLYRKNPSLVVILMGSPVDKSHCDKIGDACKSFGMACEIRITSAHKSTAETLKIVAHYEALGIPIVFIAVAGRSNGLGPVLSGNTQFPVINCPPTDNSWDAHDIWSSLRLPSGLGCSTVLFPEAAAIAAASIIGLNDQFVWAKLKVKQLENLAKLIRADQSERNLN</sequence>
<dbReference type="FunFam" id="3.30.470.20:FF:000020">
    <property type="entry name" value="Probable multifunctional protein ADE2"/>
    <property type="match status" value="1"/>
</dbReference>